<reference evidence="6 7" key="1">
    <citation type="submission" date="2020-10" db="EMBL/GenBank/DDBJ databases">
        <title>Complete genome sequence of a novel Pseudomonas fluorescens strain isolated from the flower of kumarahou (Pomaderris kumeraho).</title>
        <authorList>
            <person name="Summers M.C."/>
            <person name="Nowak V."/>
            <person name="Fairhurst M.J."/>
            <person name="Owen J.G."/>
            <person name="Gerth M.L."/>
            <person name="Patrick W.M."/>
        </authorList>
    </citation>
    <scope>NUCLEOTIDE SEQUENCE [LARGE SCALE GENOMIC DNA]</scope>
    <source>
        <strain evidence="6 7">KF1</strain>
    </source>
</reference>
<dbReference type="PANTHER" id="PTHR11070">
    <property type="entry name" value="UVRD / RECB / PCRA DNA HELICASE FAMILY MEMBER"/>
    <property type="match status" value="1"/>
</dbReference>
<evidence type="ECO:0000256" key="2">
    <source>
        <dbReference type="ARBA" id="ARBA00022801"/>
    </source>
</evidence>
<dbReference type="AlphaFoldDB" id="A0A7M2IZJ6"/>
<protein>
    <submittedName>
        <fullName evidence="6">UvrD-helicase domain-containing protein</fullName>
    </submittedName>
</protein>
<evidence type="ECO:0000313" key="6">
    <source>
        <dbReference type="EMBL" id="QOU02419.1"/>
    </source>
</evidence>
<dbReference type="GO" id="GO:0005524">
    <property type="term" value="F:ATP binding"/>
    <property type="evidence" value="ECO:0007669"/>
    <property type="project" value="UniProtKB-KW"/>
</dbReference>
<dbReference type="InterPro" id="IPR027417">
    <property type="entry name" value="P-loop_NTPase"/>
</dbReference>
<dbReference type="Proteomes" id="UP000593833">
    <property type="component" value="Chromosome"/>
</dbReference>
<dbReference type="InterPro" id="IPR000212">
    <property type="entry name" value="DNA_helicase_UvrD/REP"/>
</dbReference>
<dbReference type="RefSeq" id="WP_102623375.1">
    <property type="nucleotide sequence ID" value="NZ_CP063233.1"/>
</dbReference>
<dbReference type="GO" id="GO:0005829">
    <property type="term" value="C:cytosol"/>
    <property type="evidence" value="ECO:0007669"/>
    <property type="project" value="TreeGrafter"/>
</dbReference>
<keyword evidence="4" id="KW-0067">ATP-binding</keyword>
<dbReference type="GO" id="GO:0043138">
    <property type="term" value="F:3'-5' DNA helicase activity"/>
    <property type="evidence" value="ECO:0007669"/>
    <property type="project" value="TreeGrafter"/>
</dbReference>
<dbReference type="EMBL" id="CP063233">
    <property type="protein sequence ID" value="QOU02419.1"/>
    <property type="molecule type" value="Genomic_DNA"/>
</dbReference>
<dbReference type="Gene3D" id="3.40.50.300">
    <property type="entry name" value="P-loop containing nucleotide triphosphate hydrolases"/>
    <property type="match status" value="1"/>
</dbReference>
<keyword evidence="3 6" id="KW-0347">Helicase</keyword>
<dbReference type="Pfam" id="PF00580">
    <property type="entry name" value="UvrD-helicase"/>
    <property type="match status" value="1"/>
</dbReference>
<dbReference type="GO" id="GO:0016787">
    <property type="term" value="F:hydrolase activity"/>
    <property type="evidence" value="ECO:0007669"/>
    <property type="project" value="UniProtKB-KW"/>
</dbReference>
<evidence type="ECO:0000256" key="4">
    <source>
        <dbReference type="ARBA" id="ARBA00022840"/>
    </source>
</evidence>
<keyword evidence="2" id="KW-0378">Hydrolase</keyword>
<name>A0A7M2IZJ6_PSEFL</name>
<dbReference type="SUPFAM" id="SSF52540">
    <property type="entry name" value="P-loop containing nucleoside triphosphate hydrolases"/>
    <property type="match status" value="1"/>
</dbReference>
<proteinExistence type="predicted"/>
<evidence type="ECO:0000259" key="5">
    <source>
        <dbReference type="Pfam" id="PF00580"/>
    </source>
</evidence>
<evidence type="ECO:0000256" key="1">
    <source>
        <dbReference type="ARBA" id="ARBA00022741"/>
    </source>
</evidence>
<gene>
    <name evidence="6" type="ORF">IM720_16945</name>
</gene>
<dbReference type="GO" id="GO:0000725">
    <property type="term" value="P:recombinational repair"/>
    <property type="evidence" value="ECO:0007669"/>
    <property type="project" value="TreeGrafter"/>
</dbReference>
<keyword evidence="1" id="KW-0547">Nucleotide-binding</keyword>
<accession>A0A7M2IZJ6</accession>
<dbReference type="GO" id="GO:0003677">
    <property type="term" value="F:DNA binding"/>
    <property type="evidence" value="ECO:0007669"/>
    <property type="project" value="InterPro"/>
</dbReference>
<organism evidence="6 7">
    <name type="scientific">Pseudomonas fluorescens</name>
    <dbReference type="NCBI Taxonomy" id="294"/>
    <lineage>
        <taxon>Bacteria</taxon>
        <taxon>Pseudomonadati</taxon>
        <taxon>Pseudomonadota</taxon>
        <taxon>Gammaproteobacteria</taxon>
        <taxon>Pseudomonadales</taxon>
        <taxon>Pseudomonadaceae</taxon>
        <taxon>Pseudomonas</taxon>
    </lineage>
</organism>
<evidence type="ECO:0000313" key="7">
    <source>
        <dbReference type="Proteomes" id="UP000593833"/>
    </source>
</evidence>
<sequence length="355" mass="40295">MPNLLTLAVAGGRKTQGLVDHCKELPTDRRVLIVTFTQTNQQELIHRLGTQVGDRHNLEVLGWYTFLLRHFAKPFLPFKFPRERVGGFNFEGRPSMYANGKQRFMDVSNQIYACELGRLARELMAATPMLLRRLESIYDEILIDEVQDLSGYDWEIVHELLGSGIDVRMVGDVRQAVLSTNPRGQKNKRYGYAGALEWFLVREKVGLLSIDYTTTTYRCRTEIATFSDTIFDASWGFPGTKSENHAVSEHDGVYLVNSKHVHQYVEQYRPQCLRSTIASGKEFALDFMNFKLSKGATFERVLIMPTAPIKAFIQKQTYLEATSAAAFYVAATRAKQSLAIIIDKPGNSKLPVWVP</sequence>
<dbReference type="PANTHER" id="PTHR11070:SF67">
    <property type="entry name" value="DNA 3'-5' HELICASE"/>
    <property type="match status" value="1"/>
</dbReference>
<dbReference type="InterPro" id="IPR014016">
    <property type="entry name" value="UvrD-like_ATP-bd"/>
</dbReference>
<feature type="domain" description="UvrD-like helicase ATP-binding" evidence="5">
    <location>
        <begin position="115"/>
        <end position="177"/>
    </location>
</feature>
<evidence type="ECO:0000256" key="3">
    <source>
        <dbReference type="ARBA" id="ARBA00022806"/>
    </source>
</evidence>